<comment type="similarity">
    <text evidence="1">Belongs to the LysR transcriptional regulatory family.</text>
</comment>
<dbReference type="InterPro" id="IPR005119">
    <property type="entry name" value="LysR_subst-bd"/>
</dbReference>
<evidence type="ECO:0000259" key="5">
    <source>
        <dbReference type="PROSITE" id="PS50931"/>
    </source>
</evidence>
<evidence type="ECO:0000313" key="7">
    <source>
        <dbReference type="Proteomes" id="UP000054683"/>
    </source>
</evidence>
<dbReference type="SUPFAM" id="SSF46785">
    <property type="entry name" value="Winged helix' DNA-binding domain"/>
    <property type="match status" value="1"/>
</dbReference>
<dbReference type="RefSeq" id="WP_062084712.1">
    <property type="nucleotide sequence ID" value="NZ_FCOK02000010.1"/>
</dbReference>
<organism evidence="6 7">
    <name type="scientific">Caballeronia udeis</name>
    <dbReference type="NCBI Taxonomy" id="1232866"/>
    <lineage>
        <taxon>Bacteria</taxon>
        <taxon>Pseudomonadati</taxon>
        <taxon>Pseudomonadota</taxon>
        <taxon>Betaproteobacteria</taxon>
        <taxon>Burkholderiales</taxon>
        <taxon>Burkholderiaceae</taxon>
        <taxon>Caballeronia</taxon>
    </lineage>
</organism>
<keyword evidence="2" id="KW-0805">Transcription regulation</keyword>
<sequence length="318" mass="34932">MAHQITFLQLEALVAIADMGSFEAAGRKLGSVQSGVSRHVRELEGQFPKPLFERSSRSARLTVDGLEVLSQARTILQQRDALLSQYASEKILRRSLRLGVTELAALTWLPGYIEALRSTYPLVNVELEVGGVAADLYEKLRLARLDLAIVPDSPRWADMLRFPLANVRNGWFCSPTFNLKRRRLAVSELGQLTLLSQSGDSAAGHVMSKWLERNGVQPRSILTCNNFAALGGMASAGLGIACLPNAISDELVTLGMLREVHVGPVMPPVRYVAVARQDALTPFHRKVVTLARATCNYGTRYQDAGSREPLVTLDREAK</sequence>
<reference evidence="6 7" key="1">
    <citation type="submission" date="2016-01" db="EMBL/GenBank/DDBJ databases">
        <authorList>
            <person name="Oliw E.H."/>
        </authorList>
    </citation>
    <scope>NUCLEOTIDE SEQUENCE [LARGE SCALE GENOMIC DNA]</scope>
    <source>
        <strain evidence="6">LMG 27134</strain>
    </source>
</reference>
<dbReference type="PROSITE" id="PS50931">
    <property type="entry name" value="HTH_LYSR"/>
    <property type="match status" value="1"/>
</dbReference>
<dbReference type="CDD" id="cd05466">
    <property type="entry name" value="PBP2_LTTR_substrate"/>
    <property type="match status" value="1"/>
</dbReference>
<gene>
    <name evidence="6" type="ORF">AWB69_02021</name>
</gene>
<dbReference type="PANTHER" id="PTHR30126:SF40">
    <property type="entry name" value="HTH-TYPE TRANSCRIPTIONAL REGULATOR GLTR"/>
    <property type="match status" value="1"/>
</dbReference>
<dbReference type="Pfam" id="PF03466">
    <property type="entry name" value="LysR_substrate"/>
    <property type="match status" value="1"/>
</dbReference>
<proteinExistence type="inferred from homology"/>
<name>A0A158G455_9BURK</name>
<dbReference type="EMBL" id="FCOK02000010">
    <property type="protein sequence ID" value="SAL26846.1"/>
    <property type="molecule type" value="Genomic_DNA"/>
</dbReference>
<evidence type="ECO:0000256" key="1">
    <source>
        <dbReference type="ARBA" id="ARBA00009437"/>
    </source>
</evidence>
<dbReference type="GO" id="GO:0003700">
    <property type="term" value="F:DNA-binding transcription factor activity"/>
    <property type="evidence" value="ECO:0007669"/>
    <property type="project" value="InterPro"/>
</dbReference>
<dbReference type="GO" id="GO:0000976">
    <property type="term" value="F:transcription cis-regulatory region binding"/>
    <property type="evidence" value="ECO:0007669"/>
    <property type="project" value="TreeGrafter"/>
</dbReference>
<protein>
    <submittedName>
        <fullName evidence="6">LysR family transcriptional regulator</fullName>
    </submittedName>
</protein>
<dbReference type="Gene3D" id="3.40.190.290">
    <property type="match status" value="1"/>
</dbReference>
<dbReference type="OrthoDB" id="9786526at2"/>
<dbReference type="SUPFAM" id="SSF53850">
    <property type="entry name" value="Periplasmic binding protein-like II"/>
    <property type="match status" value="1"/>
</dbReference>
<feature type="domain" description="HTH lysR-type" evidence="5">
    <location>
        <begin position="5"/>
        <end position="62"/>
    </location>
</feature>
<evidence type="ECO:0000313" key="6">
    <source>
        <dbReference type="EMBL" id="SAL26846.1"/>
    </source>
</evidence>
<evidence type="ECO:0000256" key="3">
    <source>
        <dbReference type="ARBA" id="ARBA00023125"/>
    </source>
</evidence>
<dbReference type="PANTHER" id="PTHR30126">
    <property type="entry name" value="HTH-TYPE TRANSCRIPTIONAL REGULATOR"/>
    <property type="match status" value="1"/>
</dbReference>
<keyword evidence="4" id="KW-0804">Transcription</keyword>
<dbReference type="Proteomes" id="UP000054683">
    <property type="component" value="Unassembled WGS sequence"/>
</dbReference>
<evidence type="ECO:0000256" key="2">
    <source>
        <dbReference type="ARBA" id="ARBA00023015"/>
    </source>
</evidence>
<dbReference type="InterPro" id="IPR000847">
    <property type="entry name" value="LysR_HTH_N"/>
</dbReference>
<dbReference type="InterPro" id="IPR036388">
    <property type="entry name" value="WH-like_DNA-bd_sf"/>
</dbReference>
<dbReference type="Pfam" id="PF00126">
    <property type="entry name" value="HTH_1"/>
    <property type="match status" value="1"/>
</dbReference>
<dbReference type="AlphaFoldDB" id="A0A158G455"/>
<dbReference type="InterPro" id="IPR036390">
    <property type="entry name" value="WH_DNA-bd_sf"/>
</dbReference>
<evidence type="ECO:0000256" key="4">
    <source>
        <dbReference type="ARBA" id="ARBA00023163"/>
    </source>
</evidence>
<dbReference type="Gene3D" id="1.10.10.10">
    <property type="entry name" value="Winged helix-like DNA-binding domain superfamily/Winged helix DNA-binding domain"/>
    <property type="match status" value="1"/>
</dbReference>
<accession>A0A158G455</accession>
<keyword evidence="3" id="KW-0238">DNA-binding</keyword>